<keyword evidence="7" id="KW-1185">Reference proteome</keyword>
<sequence>MRYQSTTGLATDQIEELVARIRQIVQCHEKQAWPPIVGLYRAVALTLVYVRQNLNQAAVGDLFDVSQSTVSRVHRAMLPLIGQALCLHIPDLKEAIRGRLALVDGTDVPTGNRAGHEDNYSGKRRRSGLNIQIAADTDGHLLGISAPLPGSMHDRRAFTESDWEDLLADTPVIADPAYQGTHAITPRKKPKGGELSTSDKANNKTISSIRSAVERCIAHLKNWKMLATGYRGRLAELPNIIRIITALEFYRLGW</sequence>
<comment type="cofactor">
    <cofactor evidence="1">
        <name>a divalent metal cation</name>
        <dbReference type="ChEBI" id="CHEBI:60240"/>
    </cofactor>
</comment>
<dbReference type="RefSeq" id="WP_098512511.1">
    <property type="nucleotide sequence ID" value="NZ_PDJK01000002.1"/>
</dbReference>
<feature type="domain" description="DDE Tnp4" evidence="4">
    <location>
        <begin position="103"/>
        <end position="247"/>
    </location>
</feature>
<keyword evidence="6" id="KW-0540">Nuclease</keyword>
<evidence type="ECO:0000259" key="5">
    <source>
        <dbReference type="Pfam" id="PF13613"/>
    </source>
</evidence>
<organism evidence="6 7">
    <name type="scientific">Amycolatopsis sulphurea</name>
    <dbReference type="NCBI Taxonomy" id="76022"/>
    <lineage>
        <taxon>Bacteria</taxon>
        <taxon>Bacillati</taxon>
        <taxon>Actinomycetota</taxon>
        <taxon>Actinomycetes</taxon>
        <taxon>Pseudonocardiales</taxon>
        <taxon>Pseudonocardiaceae</taxon>
        <taxon>Amycolatopsis</taxon>
    </lineage>
</organism>
<dbReference type="Proteomes" id="UP000243542">
    <property type="component" value="Unassembled WGS sequence"/>
</dbReference>
<evidence type="ECO:0000256" key="2">
    <source>
        <dbReference type="ARBA" id="ARBA00022723"/>
    </source>
</evidence>
<name>A0A2A9FDI2_9PSEU</name>
<gene>
    <name evidence="6" type="ORF">ATK36_3554</name>
</gene>
<dbReference type="InterPro" id="IPR027805">
    <property type="entry name" value="Transposase_HTH_dom"/>
</dbReference>
<protein>
    <submittedName>
        <fullName evidence="6">DDE superfamily endonuclease</fullName>
    </submittedName>
</protein>
<comment type="caution">
    <text evidence="6">The sequence shown here is derived from an EMBL/GenBank/DDBJ whole genome shotgun (WGS) entry which is preliminary data.</text>
</comment>
<keyword evidence="6" id="KW-0255">Endonuclease</keyword>
<evidence type="ECO:0000313" key="6">
    <source>
        <dbReference type="EMBL" id="PFG48465.1"/>
    </source>
</evidence>
<dbReference type="EMBL" id="PDJK01000002">
    <property type="protein sequence ID" value="PFG48465.1"/>
    <property type="molecule type" value="Genomic_DNA"/>
</dbReference>
<evidence type="ECO:0000313" key="7">
    <source>
        <dbReference type="Proteomes" id="UP000243542"/>
    </source>
</evidence>
<dbReference type="Pfam" id="PF13359">
    <property type="entry name" value="DDE_Tnp_4"/>
    <property type="match status" value="1"/>
</dbReference>
<evidence type="ECO:0000256" key="3">
    <source>
        <dbReference type="SAM" id="MobiDB-lite"/>
    </source>
</evidence>
<dbReference type="GO" id="GO:0004519">
    <property type="term" value="F:endonuclease activity"/>
    <property type="evidence" value="ECO:0007669"/>
    <property type="project" value="UniProtKB-KW"/>
</dbReference>
<dbReference type="AlphaFoldDB" id="A0A2A9FDI2"/>
<dbReference type="InterPro" id="IPR027806">
    <property type="entry name" value="HARBI1_dom"/>
</dbReference>
<keyword evidence="6" id="KW-0378">Hydrolase</keyword>
<feature type="domain" description="Transposase Helix-turn-helix" evidence="5">
    <location>
        <begin position="44"/>
        <end position="85"/>
    </location>
</feature>
<reference evidence="6 7" key="1">
    <citation type="submission" date="2017-10" db="EMBL/GenBank/DDBJ databases">
        <title>Sequencing the genomes of 1000 actinobacteria strains.</title>
        <authorList>
            <person name="Klenk H.-P."/>
        </authorList>
    </citation>
    <scope>NUCLEOTIDE SEQUENCE [LARGE SCALE GENOMIC DNA]</scope>
    <source>
        <strain evidence="6 7">DSM 46092</strain>
    </source>
</reference>
<feature type="region of interest" description="Disordered" evidence="3">
    <location>
        <begin position="182"/>
        <end position="203"/>
    </location>
</feature>
<proteinExistence type="predicted"/>
<keyword evidence="2" id="KW-0479">Metal-binding</keyword>
<dbReference type="Pfam" id="PF13613">
    <property type="entry name" value="HTH_Tnp_4"/>
    <property type="match status" value="1"/>
</dbReference>
<evidence type="ECO:0000256" key="1">
    <source>
        <dbReference type="ARBA" id="ARBA00001968"/>
    </source>
</evidence>
<dbReference type="GO" id="GO:0046872">
    <property type="term" value="F:metal ion binding"/>
    <property type="evidence" value="ECO:0007669"/>
    <property type="project" value="UniProtKB-KW"/>
</dbReference>
<accession>A0A2A9FDI2</accession>
<evidence type="ECO:0000259" key="4">
    <source>
        <dbReference type="Pfam" id="PF13359"/>
    </source>
</evidence>